<evidence type="ECO:0000256" key="4">
    <source>
        <dbReference type="PROSITE-ProRule" id="PRU00192"/>
    </source>
</evidence>
<dbReference type="SUPFAM" id="SSF103657">
    <property type="entry name" value="BAR/IMD domain-like"/>
    <property type="match status" value="1"/>
</dbReference>
<feature type="domain" description="SH3" evidence="7">
    <location>
        <begin position="390"/>
        <end position="449"/>
    </location>
</feature>
<feature type="region of interest" description="Disordered" evidence="6">
    <location>
        <begin position="275"/>
        <end position="388"/>
    </location>
</feature>
<dbReference type="GO" id="GO:0051666">
    <property type="term" value="P:actin cortical patch localization"/>
    <property type="evidence" value="ECO:0007669"/>
    <property type="project" value="InterPro"/>
</dbReference>
<evidence type="ECO:0000256" key="3">
    <source>
        <dbReference type="ARBA" id="ARBA00023054"/>
    </source>
</evidence>
<dbReference type="PANTHER" id="PTHR47174">
    <property type="entry name" value="BRIDGING INTEGRATOR 3"/>
    <property type="match status" value="1"/>
</dbReference>
<dbReference type="GO" id="GO:0006897">
    <property type="term" value="P:endocytosis"/>
    <property type="evidence" value="ECO:0007669"/>
    <property type="project" value="InterPro"/>
</dbReference>
<dbReference type="OrthoDB" id="2159336at2759"/>
<dbReference type="PROSITE" id="PS50002">
    <property type="entry name" value="SH3"/>
    <property type="match status" value="1"/>
</dbReference>
<evidence type="ECO:0008006" key="11">
    <source>
        <dbReference type="Google" id="ProtNLM"/>
    </source>
</evidence>
<dbReference type="AlphaFoldDB" id="A0A420Y8Y3"/>
<dbReference type="SMART" id="SM00721">
    <property type="entry name" value="BAR"/>
    <property type="match status" value="1"/>
</dbReference>
<dbReference type="InterPro" id="IPR036028">
    <property type="entry name" value="SH3-like_dom_sf"/>
</dbReference>
<dbReference type="GO" id="GO:0030479">
    <property type="term" value="C:actin cortical patch"/>
    <property type="evidence" value="ECO:0007669"/>
    <property type="project" value="TreeGrafter"/>
</dbReference>
<keyword evidence="1 4" id="KW-0728">SH3 domain</keyword>
<evidence type="ECO:0000256" key="1">
    <source>
        <dbReference type="ARBA" id="ARBA00022443"/>
    </source>
</evidence>
<dbReference type="Pfam" id="PF00018">
    <property type="entry name" value="SH3_1"/>
    <property type="match status" value="1"/>
</dbReference>
<sequence>MSLKGLTKAIGRAPQQFKQKFNLGEQTKDPIYIDAERRFAELERETKKLHDESKRYSDAIKNMLNHQIEFSKAMSELYKPISGRMSDPNSVEVSGNPEGIRACEEYEAVVKDLQETLAPELEMIESRIVGPANELMDVIKVVRKTATKRDHKQLDYDRHRDTLKKLQDKKDRSAKDEKNMWKAENLVETATQEYNYFNDLLKEELPKLFHLEQEFIRPLFQSFYYMQLNVFYTLHEKMQQCDIGYFDLTLDIEEAFNAKRGDIQEQAEKLSIVRFKTSGRPKPPKYGKPAHLLEGNKPAGLLTSGHEATTTPSTQPWSPSTATTATIPAYQQPSASSYQHQSHLEADGHAPPPYSPGATPTSHMALAAAAKSKPAPPPPKPKPSRFSGAPAAETVTALYDYSAQAEGDLSFRAGDVIEIITRTPNDNEWWVGKLHGKQGQFPGNYVKLN</sequence>
<keyword evidence="3 5" id="KW-0175">Coiled coil</keyword>
<evidence type="ECO:0000259" key="7">
    <source>
        <dbReference type="PROSITE" id="PS50002"/>
    </source>
</evidence>
<dbReference type="Pfam" id="PF03114">
    <property type="entry name" value="BAR"/>
    <property type="match status" value="1"/>
</dbReference>
<dbReference type="CDD" id="cd07599">
    <property type="entry name" value="BAR_Rvs167p"/>
    <property type="match status" value="1"/>
</dbReference>
<dbReference type="InterPro" id="IPR027267">
    <property type="entry name" value="AH/BAR_dom_sf"/>
</dbReference>
<keyword evidence="2" id="KW-0597">Phosphoprotein</keyword>
<dbReference type="InterPro" id="IPR001452">
    <property type="entry name" value="SH3_domain"/>
</dbReference>
<evidence type="ECO:0000256" key="6">
    <source>
        <dbReference type="SAM" id="MobiDB-lite"/>
    </source>
</evidence>
<dbReference type="InterPro" id="IPR046982">
    <property type="entry name" value="BIN3/RVS161-like"/>
</dbReference>
<feature type="compositionally biased region" description="Low complexity" evidence="6">
    <location>
        <begin position="308"/>
        <end position="326"/>
    </location>
</feature>
<keyword evidence="10" id="KW-1185">Reference proteome</keyword>
<dbReference type="GO" id="GO:0008289">
    <property type="term" value="F:lipid binding"/>
    <property type="evidence" value="ECO:0007669"/>
    <property type="project" value="TreeGrafter"/>
</dbReference>
<dbReference type="PRINTS" id="PR01887">
    <property type="entry name" value="SPECTRNALPHA"/>
</dbReference>
<evidence type="ECO:0000313" key="9">
    <source>
        <dbReference type="EMBL" id="RKU44364.1"/>
    </source>
</evidence>
<dbReference type="PANTHER" id="PTHR47174:SF1">
    <property type="entry name" value="REDUCED VIABILITY UPON STARVATION PROTEIN 167"/>
    <property type="match status" value="1"/>
</dbReference>
<protein>
    <recommendedName>
        <fullName evidence="11">BAR domain-containing protein</fullName>
    </recommendedName>
</protein>
<dbReference type="FunFam" id="1.20.1270.60:FF:000048">
    <property type="entry name" value="BAR adaptor protein RVS167"/>
    <property type="match status" value="1"/>
</dbReference>
<dbReference type="GO" id="GO:0031097">
    <property type="term" value="C:medial cortex"/>
    <property type="evidence" value="ECO:0007669"/>
    <property type="project" value="TreeGrafter"/>
</dbReference>
<feature type="compositionally biased region" description="Polar residues" evidence="6">
    <location>
        <begin position="329"/>
        <end position="341"/>
    </location>
</feature>
<dbReference type="STRING" id="177199.A0A420Y8Y3"/>
<evidence type="ECO:0000256" key="2">
    <source>
        <dbReference type="ARBA" id="ARBA00022553"/>
    </source>
</evidence>
<dbReference type="InterPro" id="IPR004148">
    <property type="entry name" value="BAR_dom"/>
</dbReference>
<feature type="coiled-coil region" evidence="5">
    <location>
        <begin position="32"/>
        <end position="59"/>
    </location>
</feature>
<evidence type="ECO:0000256" key="5">
    <source>
        <dbReference type="SAM" id="Coils"/>
    </source>
</evidence>
<proteinExistence type="predicted"/>
<dbReference type="GO" id="GO:0043332">
    <property type="term" value="C:mating projection tip"/>
    <property type="evidence" value="ECO:0007669"/>
    <property type="project" value="TreeGrafter"/>
</dbReference>
<dbReference type="EMBL" id="QVQW01000031">
    <property type="protein sequence ID" value="RKU44364.1"/>
    <property type="molecule type" value="Genomic_DNA"/>
</dbReference>
<reference evidence="9 10" key="1">
    <citation type="submission" date="2018-08" db="EMBL/GenBank/DDBJ databases">
        <title>Draft genome of the lignicolous fungus Coniochaeta pulveracea.</title>
        <authorList>
            <person name="Borstlap C.J."/>
            <person name="De Witt R.N."/>
            <person name="Botha A."/>
            <person name="Volschenk H."/>
        </authorList>
    </citation>
    <scope>NUCLEOTIDE SEQUENCE [LARGE SCALE GENOMIC DNA]</scope>
    <source>
        <strain evidence="9 10">CAB683</strain>
    </source>
</reference>
<dbReference type="Gene3D" id="2.30.30.40">
    <property type="entry name" value="SH3 Domains"/>
    <property type="match status" value="1"/>
</dbReference>
<evidence type="ECO:0000313" key="10">
    <source>
        <dbReference type="Proteomes" id="UP000275385"/>
    </source>
</evidence>
<dbReference type="Gene3D" id="1.20.1270.60">
    <property type="entry name" value="Arfaptin homology (AH) domain/BAR domain"/>
    <property type="match status" value="1"/>
</dbReference>
<accession>A0A420Y8Y3</accession>
<comment type="caution">
    <text evidence="9">The sequence shown here is derived from an EMBL/GenBank/DDBJ whole genome shotgun (WGS) entry which is preliminary data.</text>
</comment>
<organism evidence="9 10">
    <name type="scientific">Coniochaeta pulveracea</name>
    <dbReference type="NCBI Taxonomy" id="177199"/>
    <lineage>
        <taxon>Eukaryota</taxon>
        <taxon>Fungi</taxon>
        <taxon>Dikarya</taxon>
        <taxon>Ascomycota</taxon>
        <taxon>Pezizomycotina</taxon>
        <taxon>Sordariomycetes</taxon>
        <taxon>Sordariomycetidae</taxon>
        <taxon>Coniochaetales</taxon>
        <taxon>Coniochaetaceae</taxon>
        <taxon>Coniochaeta</taxon>
    </lineage>
</organism>
<name>A0A420Y8Y3_9PEZI</name>
<dbReference type="Proteomes" id="UP000275385">
    <property type="component" value="Unassembled WGS sequence"/>
</dbReference>
<dbReference type="PROSITE" id="PS51021">
    <property type="entry name" value="BAR"/>
    <property type="match status" value="1"/>
</dbReference>
<gene>
    <name evidence="9" type="ORF">DL546_001623</name>
</gene>
<dbReference type="SUPFAM" id="SSF50044">
    <property type="entry name" value="SH3-domain"/>
    <property type="match status" value="1"/>
</dbReference>
<dbReference type="FunFam" id="2.30.30.40:FF:000189">
    <property type="entry name" value="BAR adaptor protein RVS167"/>
    <property type="match status" value="1"/>
</dbReference>
<dbReference type="PRINTS" id="PR00452">
    <property type="entry name" value="SH3DOMAIN"/>
</dbReference>
<dbReference type="SMART" id="SM00326">
    <property type="entry name" value="SH3"/>
    <property type="match status" value="1"/>
</dbReference>
<feature type="domain" description="BAR" evidence="8">
    <location>
        <begin position="17"/>
        <end position="269"/>
    </location>
</feature>
<feature type="coiled-coil region" evidence="5">
    <location>
        <begin position="149"/>
        <end position="176"/>
    </location>
</feature>
<evidence type="ECO:0000259" key="8">
    <source>
        <dbReference type="PROSITE" id="PS51021"/>
    </source>
</evidence>
<dbReference type="GO" id="GO:1990528">
    <property type="term" value="C:Rvs161p-Rvs167p complex"/>
    <property type="evidence" value="ECO:0007669"/>
    <property type="project" value="TreeGrafter"/>
</dbReference>
<dbReference type="GO" id="GO:0097320">
    <property type="term" value="P:plasma membrane tubulation"/>
    <property type="evidence" value="ECO:0007669"/>
    <property type="project" value="TreeGrafter"/>
</dbReference>